<proteinExistence type="predicted"/>
<evidence type="ECO:0000313" key="1">
    <source>
        <dbReference type="EMBL" id="TPR12859.1"/>
    </source>
</evidence>
<protein>
    <submittedName>
        <fullName evidence="1">Uncharacterized protein</fullName>
    </submittedName>
</protein>
<dbReference type="Proteomes" id="UP000767392">
    <property type="component" value="Unassembled WGS sequence"/>
</dbReference>
<comment type="caution">
    <text evidence="1">The sequence shown here is derived from an EMBL/GenBank/DDBJ whole genome shotgun (WGS) entry which is preliminary data.</text>
</comment>
<dbReference type="RefSeq" id="WP_105988333.1">
    <property type="nucleotide sequence ID" value="NZ_POST01000005.1"/>
</dbReference>
<dbReference type="EMBL" id="QUAM01000005">
    <property type="protein sequence ID" value="TPR12859.1"/>
    <property type="molecule type" value="Genomic_DNA"/>
</dbReference>
<keyword evidence="2" id="KW-1185">Reference proteome</keyword>
<reference evidence="1 2" key="1">
    <citation type="submission" date="2018-08" db="EMBL/GenBank/DDBJ databases">
        <title>Comparative genomics of wild bee and flower associated Lactobacillus reveals potential adaptation to the bee host.</title>
        <authorList>
            <person name="Vuong H.Q."/>
            <person name="Mcfrederick Q.S."/>
        </authorList>
    </citation>
    <scope>NUCLEOTIDE SEQUENCE [LARGE SCALE GENOMIC DNA]</scope>
    <source>
        <strain evidence="1 2">HV_04</strain>
    </source>
</reference>
<sequence length="131" mass="15322">MYTILNINIDDSVLEFPANDELIRLEVGQNNKTNNKQSISNDNGQTLSYGKDNNEYVDSLIQLNHFIKKYYMFFNYAKLYDNAKQNNEGTLTDKFKKIALQNKPRLADVNESYIKNDLILDLFKQQSEKLK</sequence>
<evidence type="ECO:0000313" key="2">
    <source>
        <dbReference type="Proteomes" id="UP000767392"/>
    </source>
</evidence>
<gene>
    <name evidence="1" type="ORF">DY048_06695</name>
</gene>
<organism evidence="1 2">
    <name type="scientific">Apilactobacillus timberlakei</name>
    <dbReference type="NCBI Taxonomy" id="2008380"/>
    <lineage>
        <taxon>Bacteria</taxon>
        <taxon>Bacillati</taxon>
        <taxon>Bacillota</taxon>
        <taxon>Bacilli</taxon>
        <taxon>Lactobacillales</taxon>
        <taxon>Lactobacillaceae</taxon>
        <taxon>Apilactobacillus</taxon>
    </lineage>
</organism>
<name>A0ABY2YRM1_9LACO</name>
<accession>A0ABY2YRM1</accession>